<dbReference type="SMART" id="SM00257">
    <property type="entry name" value="LysM"/>
    <property type="match status" value="2"/>
</dbReference>
<keyword evidence="1" id="KW-0812">Transmembrane</keyword>
<accession>A0A1F5Z9I4</accession>
<evidence type="ECO:0000256" key="1">
    <source>
        <dbReference type="SAM" id="Phobius"/>
    </source>
</evidence>
<dbReference type="InterPro" id="IPR036779">
    <property type="entry name" value="LysM_dom_sf"/>
</dbReference>
<keyword evidence="1" id="KW-0472">Membrane</keyword>
<dbReference type="AlphaFoldDB" id="A0A1F5Z9I4"/>
<dbReference type="Proteomes" id="UP000176854">
    <property type="component" value="Unassembled WGS sequence"/>
</dbReference>
<evidence type="ECO:0000313" key="3">
    <source>
        <dbReference type="EMBL" id="OGG09139.1"/>
    </source>
</evidence>
<dbReference type="Gene3D" id="3.10.350.10">
    <property type="entry name" value="LysM domain"/>
    <property type="match status" value="2"/>
</dbReference>
<organism evidence="3 4">
    <name type="scientific">Candidatus Gottesmanbacteria bacterium RBG_16_43_7</name>
    <dbReference type="NCBI Taxonomy" id="1798373"/>
    <lineage>
        <taxon>Bacteria</taxon>
        <taxon>Candidatus Gottesmaniibacteriota</taxon>
    </lineage>
</organism>
<dbReference type="PANTHER" id="PTHR34700:SF4">
    <property type="entry name" value="PHAGE-LIKE ELEMENT PBSX PROTEIN XKDP"/>
    <property type="match status" value="1"/>
</dbReference>
<dbReference type="SUPFAM" id="SSF54106">
    <property type="entry name" value="LysM domain"/>
    <property type="match status" value="2"/>
</dbReference>
<keyword evidence="1" id="KW-1133">Transmembrane helix</keyword>
<dbReference type="InterPro" id="IPR052196">
    <property type="entry name" value="Bact_Kbp"/>
</dbReference>
<name>A0A1F5Z9I4_9BACT</name>
<dbReference type="PANTHER" id="PTHR34700">
    <property type="entry name" value="POTASSIUM BINDING PROTEIN KBP"/>
    <property type="match status" value="1"/>
</dbReference>
<reference evidence="3 4" key="1">
    <citation type="journal article" date="2016" name="Nat. Commun.">
        <title>Thousands of microbial genomes shed light on interconnected biogeochemical processes in an aquifer system.</title>
        <authorList>
            <person name="Anantharaman K."/>
            <person name="Brown C.T."/>
            <person name="Hug L.A."/>
            <person name="Sharon I."/>
            <person name="Castelle C.J."/>
            <person name="Probst A.J."/>
            <person name="Thomas B.C."/>
            <person name="Singh A."/>
            <person name="Wilkins M.J."/>
            <person name="Karaoz U."/>
            <person name="Brodie E.L."/>
            <person name="Williams K.H."/>
            <person name="Hubbard S.S."/>
            <person name="Banfield J.F."/>
        </authorList>
    </citation>
    <scope>NUCLEOTIDE SEQUENCE [LARGE SCALE GENOMIC DNA]</scope>
</reference>
<comment type="caution">
    <text evidence="3">The sequence shown here is derived from an EMBL/GenBank/DDBJ whole genome shotgun (WGS) entry which is preliminary data.</text>
</comment>
<gene>
    <name evidence="3" type="ORF">A2154_03715</name>
</gene>
<feature type="transmembrane region" description="Helical" evidence="1">
    <location>
        <begin position="15"/>
        <end position="35"/>
    </location>
</feature>
<feature type="domain" description="LysM" evidence="2">
    <location>
        <begin position="134"/>
        <end position="181"/>
    </location>
</feature>
<dbReference type="InterPro" id="IPR018392">
    <property type="entry name" value="LysM"/>
</dbReference>
<dbReference type="EMBL" id="MFJC01000026">
    <property type="protein sequence ID" value="OGG09139.1"/>
    <property type="molecule type" value="Genomic_DNA"/>
</dbReference>
<sequence length="182" mass="19911">MLDKIKKQLKGPDSYISVALGLAVVLIIGVAFYNYTAQSRQSSQTPQDETAALNDQGLPVALPATHSVKAGDTLWSISELFYKSGYNWVDIAKTNSIVNPDDIKVNQKLNIPNVKPIIPAGQVSSTSTQRPKTESYTVKAGDNLWKIAVDQYNNGYRWSDIARANNLSNPNLIHAGNVLKLP</sequence>
<dbReference type="CDD" id="cd00118">
    <property type="entry name" value="LysM"/>
    <property type="match status" value="2"/>
</dbReference>
<dbReference type="Pfam" id="PF01476">
    <property type="entry name" value="LysM"/>
    <property type="match status" value="2"/>
</dbReference>
<evidence type="ECO:0000313" key="4">
    <source>
        <dbReference type="Proteomes" id="UP000176854"/>
    </source>
</evidence>
<evidence type="ECO:0000259" key="2">
    <source>
        <dbReference type="PROSITE" id="PS51782"/>
    </source>
</evidence>
<dbReference type="PROSITE" id="PS51782">
    <property type="entry name" value="LYSM"/>
    <property type="match status" value="2"/>
</dbReference>
<feature type="domain" description="LysM" evidence="2">
    <location>
        <begin position="64"/>
        <end position="111"/>
    </location>
</feature>
<proteinExistence type="predicted"/>
<protein>
    <recommendedName>
        <fullName evidence="2">LysM domain-containing protein</fullName>
    </recommendedName>
</protein>
<dbReference type="STRING" id="1798373.A2154_03715"/>